<evidence type="ECO:0000313" key="2">
    <source>
        <dbReference type="Proteomes" id="UP001221898"/>
    </source>
</evidence>
<keyword evidence="2" id="KW-1185">Reference proteome</keyword>
<proteinExistence type="predicted"/>
<protein>
    <submittedName>
        <fullName evidence="1">Uncharacterized protein</fullName>
    </submittedName>
</protein>
<sequence length="85" mass="9880">MGHGVSQFEVYCDMTSDPLTEWWRPHWHYDDISRRAESTHHFYTGVTVVGHDGEGRARVSPCEEPGCYSRELHYEADMPQLRALV</sequence>
<dbReference type="Proteomes" id="UP001221898">
    <property type="component" value="Unassembled WGS sequence"/>
</dbReference>
<reference evidence="1" key="1">
    <citation type="journal article" date="2023" name="Science">
        <title>Genome structures resolve the early diversification of teleost fishes.</title>
        <authorList>
            <person name="Parey E."/>
            <person name="Louis A."/>
            <person name="Montfort J."/>
            <person name="Bouchez O."/>
            <person name="Roques C."/>
            <person name="Iampietro C."/>
            <person name="Lluch J."/>
            <person name="Castinel A."/>
            <person name="Donnadieu C."/>
            <person name="Desvignes T."/>
            <person name="Floi Bucao C."/>
            <person name="Jouanno E."/>
            <person name="Wen M."/>
            <person name="Mejri S."/>
            <person name="Dirks R."/>
            <person name="Jansen H."/>
            <person name="Henkel C."/>
            <person name="Chen W.J."/>
            <person name="Zahm M."/>
            <person name="Cabau C."/>
            <person name="Klopp C."/>
            <person name="Thompson A.W."/>
            <person name="Robinson-Rechavi M."/>
            <person name="Braasch I."/>
            <person name="Lecointre G."/>
            <person name="Bobe J."/>
            <person name="Postlethwait J.H."/>
            <person name="Berthelot C."/>
            <person name="Roest Crollius H."/>
            <person name="Guiguen Y."/>
        </authorList>
    </citation>
    <scope>NUCLEOTIDE SEQUENCE</scope>
    <source>
        <strain evidence="1">NC1722</strain>
    </source>
</reference>
<dbReference type="EMBL" id="JAINUG010000529">
    <property type="protein sequence ID" value="KAJ8366901.1"/>
    <property type="molecule type" value="Genomic_DNA"/>
</dbReference>
<accession>A0AAD7R6R1</accession>
<comment type="caution">
    <text evidence="1">The sequence shown here is derived from an EMBL/GenBank/DDBJ whole genome shotgun (WGS) entry which is preliminary data.</text>
</comment>
<dbReference type="AlphaFoldDB" id="A0AAD7R6R1"/>
<organism evidence="1 2">
    <name type="scientific">Aldrovandia affinis</name>
    <dbReference type="NCBI Taxonomy" id="143900"/>
    <lineage>
        <taxon>Eukaryota</taxon>
        <taxon>Metazoa</taxon>
        <taxon>Chordata</taxon>
        <taxon>Craniata</taxon>
        <taxon>Vertebrata</taxon>
        <taxon>Euteleostomi</taxon>
        <taxon>Actinopterygii</taxon>
        <taxon>Neopterygii</taxon>
        <taxon>Teleostei</taxon>
        <taxon>Notacanthiformes</taxon>
        <taxon>Halosauridae</taxon>
        <taxon>Aldrovandia</taxon>
    </lineage>
</organism>
<gene>
    <name evidence="1" type="ORF">AAFF_G00336850</name>
</gene>
<name>A0AAD7R6R1_9TELE</name>
<evidence type="ECO:0000313" key="1">
    <source>
        <dbReference type="EMBL" id="KAJ8366901.1"/>
    </source>
</evidence>